<sequence length="313" mass="35432">MEQRLTEDLGFGITRIDAGYVKPGFACFYLLESAGQFAVIETGTVHSVDMLEQVLQARDISRDQIRYVIPTHVHLDHAGGAGLMIQRFPEAQLLVHQRGARHLVDPSKLVAASRQVYGDSLFEQLYGEIVPVPVQRVTEVADGESFQFGERILLFRDTPGHADHHFCVWDEISQGWFSGDVFGTSYRWFRTPGGDFSMPATTPSQFRPEALKASLAVLAERNPQRIYLTHFCELRYSTQLQASLLEQIDDYLTLARQYEANPEYLETAIVDYSLGRVQALNPGQDMSFMREHFFPDAQLNAKGLIVWLQKESA</sequence>
<evidence type="ECO:0000313" key="3">
    <source>
        <dbReference type="Proteomes" id="UP001143307"/>
    </source>
</evidence>
<dbReference type="PANTHER" id="PTHR42951">
    <property type="entry name" value="METALLO-BETA-LACTAMASE DOMAIN-CONTAINING"/>
    <property type="match status" value="1"/>
</dbReference>
<dbReference type="Pfam" id="PF00753">
    <property type="entry name" value="Lactamase_B"/>
    <property type="match status" value="1"/>
</dbReference>
<dbReference type="EMBL" id="SHNP01000004">
    <property type="protein sequence ID" value="MCX2974479.1"/>
    <property type="molecule type" value="Genomic_DNA"/>
</dbReference>
<dbReference type="PANTHER" id="PTHR42951:SF22">
    <property type="entry name" value="METALLO BETA-LACTAMASE SUPERFAMILY LIPOPROTEIN"/>
    <property type="match status" value="1"/>
</dbReference>
<dbReference type="SUPFAM" id="SSF56281">
    <property type="entry name" value="Metallo-hydrolase/oxidoreductase"/>
    <property type="match status" value="1"/>
</dbReference>
<dbReference type="SMART" id="SM00849">
    <property type="entry name" value="Lactamase_B"/>
    <property type="match status" value="1"/>
</dbReference>
<dbReference type="Proteomes" id="UP001143307">
    <property type="component" value="Unassembled WGS sequence"/>
</dbReference>
<reference evidence="2" key="1">
    <citation type="submission" date="2019-02" db="EMBL/GenBank/DDBJ databases">
        <authorList>
            <person name="Li S.-H."/>
        </authorList>
    </citation>
    <scope>NUCLEOTIDE SEQUENCE</scope>
    <source>
        <strain evidence="2">IMCC8485</strain>
    </source>
</reference>
<accession>A0ABT3SX67</accession>
<gene>
    <name evidence="2" type="ORF">EYC87_12875</name>
</gene>
<dbReference type="RefSeq" id="WP_279253244.1">
    <property type="nucleotide sequence ID" value="NZ_SHNP01000004.1"/>
</dbReference>
<proteinExistence type="predicted"/>
<dbReference type="InterPro" id="IPR050855">
    <property type="entry name" value="NDM-1-like"/>
</dbReference>
<dbReference type="InterPro" id="IPR037482">
    <property type="entry name" value="ST1585_MBL-fold"/>
</dbReference>
<keyword evidence="3" id="KW-1185">Reference proteome</keyword>
<evidence type="ECO:0000259" key="1">
    <source>
        <dbReference type="SMART" id="SM00849"/>
    </source>
</evidence>
<name>A0ABT3SX67_9GAMM</name>
<organism evidence="2 3">
    <name type="scientific">Candidatus Seongchinamella marina</name>
    <dbReference type="NCBI Taxonomy" id="2518990"/>
    <lineage>
        <taxon>Bacteria</taxon>
        <taxon>Pseudomonadati</taxon>
        <taxon>Pseudomonadota</taxon>
        <taxon>Gammaproteobacteria</taxon>
        <taxon>Cellvibrionales</taxon>
        <taxon>Halieaceae</taxon>
        <taxon>Seongchinamella</taxon>
    </lineage>
</organism>
<dbReference type="InterPro" id="IPR001279">
    <property type="entry name" value="Metallo-B-lactamas"/>
</dbReference>
<evidence type="ECO:0000313" key="2">
    <source>
        <dbReference type="EMBL" id="MCX2974479.1"/>
    </source>
</evidence>
<dbReference type="CDD" id="cd07726">
    <property type="entry name" value="ST1585-like_MBL-fold"/>
    <property type="match status" value="1"/>
</dbReference>
<feature type="domain" description="Metallo-beta-lactamase" evidence="1">
    <location>
        <begin position="25"/>
        <end position="230"/>
    </location>
</feature>
<dbReference type="InterPro" id="IPR036866">
    <property type="entry name" value="RibonucZ/Hydroxyglut_hydro"/>
</dbReference>
<dbReference type="Gene3D" id="3.60.15.10">
    <property type="entry name" value="Ribonuclease Z/Hydroxyacylglutathione hydrolase-like"/>
    <property type="match status" value="1"/>
</dbReference>
<protein>
    <submittedName>
        <fullName evidence="2">MBL fold metallo-hydrolase</fullName>
    </submittedName>
</protein>
<comment type="caution">
    <text evidence="2">The sequence shown here is derived from an EMBL/GenBank/DDBJ whole genome shotgun (WGS) entry which is preliminary data.</text>
</comment>